<dbReference type="Proteomes" id="UP000255231">
    <property type="component" value="Unassembled WGS sequence"/>
</dbReference>
<dbReference type="EMBL" id="UFVS01000001">
    <property type="protein sequence ID" value="SUX41765.1"/>
    <property type="molecule type" value="Genomic_DNA"/>
</dbReference>
<evidence type="ECO:0000313" key="3">
    <source>
        <dbReference type="EMBL" id="SUX48368.1"/>
    </source>
</evidence>
<reference evidence="1 4" key="1">
    <citation type="submission" date="2017-01" db="EMBL/GenBank/DDBJ databases">
        <authorList>
            <person name="Varghese N."/>
            <person name="Submissions S."/>
        </authorList>
    </citation>
    <scope>NUCLEOTIDE SEQUENCE [LARGE SCALE GENOMIC DNA]</scope>
    <source>
        <strain evidence="1 4">ATCC 27950</strain>
    </source>
</reference>
<name>A0A381F5G1_9FLAO</name>
<keyword evidence="4" id="KW-1185">Reference proteome</keyword>
<accession>A0A381F5G1</accession>
<dbReference type="EMBL" id="FTMF01000013">
    <property type="protein sequence ID" value="SIR16358.1"/>
    <property type="molecule type" value="Genomic_DNA"/>
</dbReference>
<dbReference type="Proteomes" id="UP000185725">
    <property type="component" value="Unassembled WGS sequence"/>
</dbReference>
<evidence type="ECO:0000313" key="5">
    <source>
        <dbReference type="Proteomes" id="UP000254282"/>
    </source>
</evidence>
<gene>
    <name evidence="3" type="ORF">NCTC13532_03981</name>
    <name evidence="2" type="ORF">NCTC13560_00568</name>
    <name evidence="1" type="ORF">SAMN05421682_113127</name>
</gene>
<reference evidence="5 6" key="2">
    <citation type="submission" date="2018-06" db="EMBL/GenBank/DDBJ databases">
        <authorList>
            <consortium name="Pathogen Informatics"/>
            <person name="Doyle S."/>
        </authorList>
    </citation>
    <scope>NUCLEOTIDE SEQUENCE [LARGE SCALE GENOMIC DNA]</scope>
    <source>
        <strain evidence="3 5">NCTC13532</strain>
        <strain evidence="2 6">NCTC13560</strain>
    </source>
</reference>
<evidence type="ECO:0000313" key="1">
    <source>
        <dbReference type="EMBL" id="SIR16358.1"/>
    </source>
</evidence>
<evidence type="ECO:0000313" key="6">
    <source>
        <dbReference type="Proteomes" id="UP000255231"/>
    </source>
</evidence>
<organism evidence="2 6">
    <name type="scientific">Chryseobacterium indoltheticum</name>
    <dbReference type="NCBI Taxonomy" id="254"/>
    <lineage>
        <taxon>Bacteria</taxon>
        <taxon>Pseudomonadati</taxon>
        <taxon>Bacteroidota</taxon>
        <taxon>Flavobacteriia</taxon>
        <taxon>Flavobacteriales</taxon>
        <taxon>Weeksellaceae</taxon>
        <taxon>Chryseobacterium group</taxon>
        <taxon>Chryseobacterium</taxon>
    </lineage>
</organism>
<evidence type="ECO:0000313" key="4">
    <source>
        <dbReference type="Proteomes" id="UP000185725"/>
    </source>
</evidence>
<dbReference type="AlphaFoldDB" id="A0A381F5G1"/>
<proteinExistence type="predicted"/>
<protein>
    <submittedName>
        <fullName evidence="2">Uncharacterized protein</fullName>
    </submittedName>
</protein>
<sequence>MIYWLCKFNTTKIVLMMVFTKKNIKFVDVMLTDTK</sequence>
<dbReference type="Proteomes" id="UP000254282">
    <property type="component" value="Unassembled WGS sequence"/>
</dbReference>
<evidence type="ECO:0000313" key="2">
    <source>
        <dbReference type="EMBL" id="SUX41765.1"/>
    </source>
</evidence>
<dbReference type="EMBL" id="UFVR01000004">
    <property type="protein sequence ID" value="SUX48368.1"/>
    <property type="molecule type" value="Genomic_DNA"/>
</dbReference>